<dbReference type="Gene3D" id="1.20.120.550">
    <property type="entry name" value="Membrane associated eicosanoid/glutathione metabolism-like domain"/>
    <property type="match status" value="1"/>
</dbReference>
<dbReference type="GO" id="GO:0016020">
    <property type="term" value="C:membrane"/>
    <property type="evidence" value="ECO:0007669"/>
    <property type="project" value="UniProtKB-SubCell"/>
</dbReference>
<dbReference type="STRING" id="61395.A0A1Y1WCB4"/>
<organism evidence="6 7">
    <name type="scientific">Linderina pennispora</name>
    <dbReference type="NCBI Taxonomy" id="61395"/>
    <lineage>
        <taxon>Eukaryota</taxon>
        <taxon>Fungi</taxon>
        <taxon>Fungi incertae sedis</taxon>
        <taxon>Zoopagomycota</taxon>
        <taxon>Kickxellomycotina</taxon>
        <taxon>Kickxellomycetes</taxon>
        <taxon>Kickxellales</taxon>
        <taxon>Kickxellaceae</taxon>
        <taxon>Linderina</taxon>
    </lineage>
</organism>
<protein>
    <recommendedName>
        <fullName evidence="8">Membrane-associated proteins in eicosanoid and glutathione metabolism</fullName>
    </recommendedName>
</protein>
<dbReference type="RefSeq" id="XP_040744537.1">
    <property type="nucleotide sequence ID" value="XM_040887343.1"/>
</dbReference>
<dbReference type="EMBL" id="MCFD01000005">
    <property type="protein sequence ID" value="ORX70958.1"/>
    <property type="molecule type" value="Genomic_DNA"/>
</dbReference>
<dbReference type="InterPro" id="IPR023352">
    <property type="entry name" value="MAPEG-like_dom_sf"/>
</dbReference>
<evidence type="ECO:0000256" key="1">
    <source>
        <dbReference type="ARBA" id="ARBA00004141"/>
    </source>
</evidence>
<evidence type="ECO:0000313" key="7">
    <source>
        <dbReference type="Proteomes" id="UP000193922"/>
    </source>
</evidence>
<gene>
    <name evidence="6" type="ORF">DL89DRAFT_267053</name>
</gene>
<dbReference type="GO" id="GO:0005783">
    <property type="term" value="C:endoplasmic reticulum"/>
    <property type="evidence" value="ECO:0007669"/>
    <property type="project" value="TreeGrafter"/>
</dbReference>
<dbReference type="PANTHER" id="PTHR10250">
    <property type="entry name" value="MICROSOMAL GLUTATHIONE S-TRANSFERASE"/>
    <property type="match status" value="1"/>
</dbReference>
<comment type="caution">
    <text evidence="6">The sequence shown here is derived from an EMBL/GenBank/DDBJ whole genome shotgun (WGS) entry which is preliminary data.</text>
</comment>
<dbReference type="SUPFAM" id="SSF161084">
    <property type="entry name" value="MAPEG domain-like"/>
    <property type="match status" value="1"/>
</dbReference>
<dbReference type="Proteomes" id="UP000193922">
    <property type="component" value="Unassembled WGS sequence"/>
</dbReference>
<dbReference type="Pfam" id="PF01124">
    <property type="entry name" value="MAPEG"/>
    <property type="match status" value="1"/>
</dbReference>
<evidence type="ECO:0000256" key="2">
    <source>
        <dbReference type="ARBA" id="ARBA00022692"/>
    </source>
</evidence>
<dbReference type="GO" id="GO:0004602">
    <property type="term" value="F:glutathione peroxidase activity"/>
    <property type="evidence" value="ECO:0007669"/>
    <property type="project" value="TreeGrafter"/>
</dbReference>
<evidence type="ECO:0008006" key="8">
    <source>
        <dbReference type="Google" id="ProtNLM"/>
    </source>
</evidence>
<feature type="transmembrane region" description="Helical" evidence="5">
    <location>
        <begin position="12"/>
        <end position="31"/>
    </location>
</feature>
<evidence type="ECO:0000256" key="3">
    <source>
        <dbReference type="ARBA" id="ARBA00022989"/>
    </source>
</evidence>
<feature type="transmembrane region" description="Helical" evidence="5">
    <location>
        <begin position="124"/>
        <end position="142"/>
    </location>
</feature>
<accession>A0A1Y1WCB4</accession>
<evidence type="ECO:0000256" key="5">
    <source>
        <dbReference type="SAM" id="Phobius"/>
    </source>
</evidence>
<sequence>MSIVIGTNYVWNIVAASVLNLQAASFVWCAIKQKKRLDLPHHASVGSRETEKLSDEDNEEFTRFQTVKDSYLEYLPIVQSSVLLGGLFFPKVSAYASLGYIVGRLLYSIGYIKSGPDGKKLGDALICPSIITLFGATFYGSIKALGFV</sequence>
<dbReference type="InterPro" id="IPR050997">
    <property type="entry name" value="MAPEG"/>
</dbReference>
<dbReference type="GeneID" id="63803991"/>
<keyword evidence="2 5" id="KW-0812">Transmembrane</keyword>
<name>A0A1Y1WCB4_9FUNG</name>
<dbReference type="AlphaFoldDB" id="A0A1Y1WCB4"/>
<keyword evidence="3 5" id="KW-1133">Transmembrane helix</keyword>
<dbReference type="GO" id="GO:0005635">
    <property type="term" value="C:nuclear envelope"/>
    <property type="evidence" value="ECO:0007669"/>
    <property type="project" value="TreeGrafter"/>
</dbReference>
<dbReference type="InterPro" id="IPR001129">
    <property type="entry name" value="Membr-assoc_MAPEG"/>
</dbReference>
<dbReference type="PANTHER" id="PTHR10250:SF15">
    <property type="entry name" value="MICROSOMAL GLUTATHIONE S-TRANSFERASE-RELATED"/>
    <property type="match status" value="1"/>
</dbReference>
<reference evidence="6 7" key="1">
    <citation type="submission" date="2016-07" db="EMBL/GenBank/DDBJ databases">
        <title>Pervasive Adenine N6-methylation of Active Genes in Fungi.</title>
        <authorList>
            <consortium name="DOE Joint Genome Institute"/>
            <person name="Mondo S.J."/>
            <person name="Dannebaum R.O."/>
            <person name="Kuo R.C."/>
            <person name="Labutti K."/>
            <person name="Haridas S."/>
            <person name="Kuo A."/>
            <person name="Salamov A."/>
            <person name="Ahrendt S.R."/>
            <person name="Lipzen A."/>
            <person name="Sullivan W."/>
            <person name="Andreopoulos W.B."/>
            <person name="Clum A."/>
            <person name="Lindquist E."/>
            <person name="Daum C."/>
            <person name="Ramamoorthy G.K."/>
            <person name="Gryganskyi A."/>
            <person name="Culley D."/>
            <person name="Magnuson J.K."/>
            <person name="James T.Y."/>
            <person name="O'Malley M.A."/>
            <person name="Stajich J.E."/>
            <person name="Spatafora J.W."/>
            <person name="Visel A."/>
            <person name="Grigoriev I.V."/>
        </authorList>
    </citation>
    <scope>NUCLEOTIDE SEQUENCE [LARGE SCALE GENOMIC DNA]</scope>
    <source>
        <strain evidence="6 7">ATCC 12442</strain>
    </source>
</reference>
<evidence type="ECO:0000256" key="4">
    <source>
        <dbReference type="ARBA" id="ARBA00023136"/>
    </source>
</evidence>
<evidence type="ECO:0000313" key="6">
    <source>
        <dbReference type="EMBL" id="ORX70958.1"/>
    </source>
</evidence>
<dbReference type="GO" id="GO:0004364">
    <property type="term" value="F:glutathione transferase activity"/>
    <property type="evidence" value="ECO:0007669"/>
    <property type="project" value="TreeGrafter"/>
</dbReference>
<dbReference type="OrthoDB" id="410651at2759"/>
<keyword evidence="4 5" id="KW-0472">Membrane</keyword>
<proteinExistence type="predicted"/>
<keyword evidence="7" id="KW-1185">Reference proteome</keyword>
<comment type="subcellular location">
    <subcellularLocation>
        <location evidence="1">Membrane</location>
        <topology evidence="1">Multi-pass membrane protein</topology>
    </subcellularLocation>
</comment>